<gene>
    <name evidence="2" type="ORF">HUG10_19460</name>
</gene>
<proteinExistence type="predicted"/>
<evidence type="ECO:0000313" key="2">
    <source>
        <dbReference type="EMBL" id="QLG29781.1"/>
    </source>
</evidence>
<keyword evidence="2" id="KW-0378">Hydrolase</keyword>
<dbReference type="EMBL" id="CP058530">
    <property type="protein sequence ID" value="QLG29781.1"/>
    <property type="molecule type" value="Genomic_DNA"/>
</dbReference>
<feature type="domain" description="Restriction endonuclease type IV Mrr" evidence="1">
    <location>
        <begin position="11"/>
        <end position="118"/>
    </location>
</feature>
<organism evidence="2 3">
    <name type="scientific">Halorarum halophilum</name>
    <dbReference type="NCBI Taxonomy" id="2743090"/>
    <lineage>
        <taxon>Archaea</taxon>
        <taxon>Methanobacteriati</taxon>
        <taxon>Methanobacteriota</taxon>
        <taxon>Stenosarchaea group</taxon>
        <taxon>Halobacteria</taxon>
        <taxon>Halobacteriales</taxon>
        <taxon>Haloferacaceae</taxon>
        <taxon>Halorarum</taxon>
    </lineage>
</organism>
<accession>A0A7D5K3L6</accession>
<dbReference type="GeneID" id="56031059"/>
<dbReference type="InterPro" id="IPR007560">
    <property type="entry name" value="Restrct_endonuc_IV_Mrr"/>
</dbReference>
<keyword evidence="2" id="KW-0614">Plasmid</keyword>
<dbReference type="GO" id="GO:0009307">
    <property type="term" value="P:DNA restriction-modification system"/>
    <property type="evidence" value="ECO:0007669"/>
    <property type="project" value="InterPro"/>
</dbReference>
<evidence type="ECO:0000259" key="1">
    <source>
        <dbReference type="Pfam" id="PF04471"/>
    </source>
</evidence>
<dbReference type="KEGG" id="halg:HUG10_19460"/>
<dbReference type="OrthoDB" id="383218at2157"/>
<name>A0A7D5K3L6_9EURY</name>
<evidence type="ECO:0000313" key="3">
    <source>
        <dbReference type="Proteomes" id="UP000509750"/>
    </source>
</evidence>
<keyword evidence="2" id="KW-0540">Nuclease</keyword>
<dbReference type="AlphaFoldDB" id="A0A7D5K3L6"/>
<sequence length="147" mass="15736">MSGTDRDAVEHVEPSGFPDLVAVLWRRQGWTVEPNALDDRLYAIERREAGAIERRALFAVYRSPGGAVDAAGVRDRARVELGPDGTTLATNAGFTPEAVDTAAAHGIDLVGPDDLARLVDALDARAVLDGTATDDERRRETSPDQGN</sequence>
<dbReference type="GO" id="GO:0004519">
    <property type="term" value="F:endonuclease activity"/>
    <property type="evidence" value="ECO:0007669"/>
    <property type="project" value="UniProtKB-KW"/>
</dbReference>
<keyword evidence="3" id="KW-1185">Reference proteome</keyword>
<dbReference type="Pfam" id="PF04471">
    <property type="entry name" value="Mrr_cat"/>
    <property type="match status" value="1"/>
</dbReference>
<keyword evidence="2" id="KW-0255">Endonuclease</keyword>
<geneLocation type="plasmid" evidence="2 3">
    <name>unnamed1</name>
</geneLocation>
<dbReference type="Proteomes" id="UP000509750">
    <property type="component" value="Plasmid unnamed1"/>
</dbReference>
<dbReference type="GO" id="GO:0003677">
    <property type="term" value="F:DNA binding"/>
    <property type="evidence" value="ECO:0007669"/>
    <property type="project" value="InterPro"/>
</dbReference>
<protein>
    <submittedName>
        <fullName evidence="2">Restriction endonuclease</fullName>
    </submittedName>
</protein>
<dbReference type="RefSeq" id="WP_179171355.1">
    <property type="nucleotide sequence ID" value="NZ_CP058530.1"/>
</dbReference>
<reference evidence="2 3" key="1">
    <citation type="submission" date="2020-07" db="EMBL/GenBank/DDBJ databases">
        <title>Gai3-2, isolated from salt lake.</title>
        <authorList>
            <person name="Cui H."/>
            <person name="Shi X."/>
        </authorList>
    </citation>
    <scope>NUCLEOTIDE SEQUENCE [LARGE SCALE GENOMIC DNA]</scope>
    <source>
        <strain evidence="2 3">Gai3-2</strain>
        <plasmid evidence="2 3">unnamed1</plasmid>
    </source>
</reference>